<evidence type="ECO:0000313" key="7">
    <source>
        <dbReference type="EMBL" id="EES52179.1"/>
    </source>
</evidence>
<keyword evidence="5" id="KW-0472">Membrane</keyword>
<dbReference type="InterPro" id="IPR004960">
    <property type="entry name" value="LipA_acyltrans"/>
</dbReference>
<evidence type="ECO:0000256" key="5">
    <source>
        <dbReference type="ARBA" id="ARBA00023136"/>
    </source>
</evidence>
<keyword evidence="6 7" id="KW-0012">Acyltransferase</keyword>
<comment type="subcellular location">
    <subcellularLocation>
        <location evidence="1">Cell inner membrane</location>
    </subcellularLocation>
</comment>
<dbReference type="Proteomes" id="UP000009374">
    <property type="component" value="Unassembled WGS sequence"/>
</dbReference>
<keyword evidence="4 7" id="KW-0808">Transferase</keyword>
<dbReference type="AlphaFoldDB" id="C6HYZ3"/>
<accession>C6HYZ3</accession>
<name>C6HYZ3_9BACT</name>
<reference evidence="7 8" key="1">
    <citation type="journal article" date="2009" name="Appl. Environ. Microbiol.">
        <title>Community genomic and proteomic analyses of chemoautotrophic iron-oxidizing "Leptospirillum rubarum" (Group II) and "Leptospirillum ferrodiazotrophum" (Group III) bacteria in acid mine drainage biofilms.</title>
        <authorList>
            <person name="Goltsman D.S."/>
            <person name="Denef V.J."/>
            <person name="Singer S.W."/>
            <person name="VerBerkmoes N.C."/>
            <person name="Lefsrud M."/>
            <person name="Mueller R.S."/>
            <person name="Dick G.J."/>
            <person name="Sun C.L."/>
            <person name="Wheeler K.E."/>
            <person name="Zemla A."/>
            <person name="Baker B.J."/>
            <person name="Hauser L."/>
            <person name="Land M."/>
            <person name="Shah M.B."/>
            <person name="Thelen M.P."/>
            <person name="Hettich R.L."/>
            <person name="Banfield J.F."/>
        </authorList>
    </citation>
    <scope>NUCLEOTIDE SEQUENCE [LARGE SCALE GENOMIC DNA]</scope>
</reference>
<dbReference type="GO" id="GO:0009247">
    <property type="term" value="P:glycolipid biosynthetic process"/>
    <property type="evidence" value="ECO:0007669"/>
    <property type="project" value="UniProtKB-ARBA"/>
</dbReference>
<gene>
    <name evidence="7" type="ORF">UBAL3_94320035</name>
</gene>
<dbReference type="PANTHER" id="PTHR30606:SF10">
    <property type="entry name" value="PHOSPHATIDYLINOSITOL MANNOSIDE ACYLTRANSFERASE"/>
    <property type="match status" value="1"/>
</dbReference>
<sequence>MARPVSRKTRVPLCLLRGVGFLFETAGHRVALALGAKIGDLFRILLPSKARRVRSNLEKAYPDLRGTAALRRTEADVFRHFGRLGAEFFRFPVLDDGWVRDHVLVDNLSLVRDCLGEGRGVLAVIAHFGNWELISKRLALDLDVPCHVVTRKIRDPKIDAFIRERRLRYGKALSIASEEGGIRAILRALARNEIVVLAVDQSAGPPEGIPVAFFGRPAGTHTGAARIALRQNLPILPAFSCRLPCGSHRVRFGPLLDFPFGSSLPAPEKIAQMTGRMTALAEERIREHPEQWIWMHNRWKEFSR</sequence>
<evidence type="ECO:0000256" key="1">
    <source>
        <dbReference type="ARBA" id="ARBA00004533"/>
    </source>
</evidence>
<dbReference type="PANTHER" id="PTHR30606">
    <property type="entry name" value="LIPID A BIOSYNTHESIS LAUROYL ACYLTRANSFERASE"/>
    <property type="match status" value="1"/>
</dbReference>
<dbReference type="GO" id="GO:0005886">
    <property type="term" value="C:plasma membrane"/>
    <property type="evidence" value="ECO:0007669"/>
    <property type="project" value="UniProtKB-SubCell"/>
</dbReference>
<keyword evidence="3" id="KW-0997">Cell inner membrane</keyword>
<dbReference type="Pfam" id="PF03279">
    <property type="entry name" value="Lip_A_acyltrans"/>
    <property type="match status" value="1"/>
</dbReference>
<evidence type="ECO:0000256" key="2">
    <source>
        <dbReference type="ARBA" id="ARBA00022475"/>
    </source>
</evidence>
<keyword evidence="8" id="KW-1185">Reference proteome</keyword>
<dbReference type="GO" id="GO:0016746">
    <property type="term" value="F:acyltransferase activity"/>
    <property type="evidence" value="ECO:0007669"/>
    <property type="project" value="UniProtKB-KW"/>
</dbReference>
<protein>
    <submittedName>
        <fullName evidence="7">Lipid A biosynthesis acyltransferase</fullName>
    </submittedName>
</protein>
<evidence type="ECO:0000256" key="4">
    <source>
        <dbReference type="ARBA" id="ARBA00022679"/>
    </source>
</evidence>
<dbReference type="EMBL" id="GG693879">
    <property type="protein sequence ID" value="EES52179.1"/>
    <property type="molecule type" value="Genomic_DNA"/>
</dbReference>
<evidence type="ECO:0000313" key="8">
    <source>
        <dbReference type="Proteomes" id="UP000009374"/>
    </source>
</evidence>
<evidence type="ECO:0000256" key="6">
    <source>
        <dbReference type="ARBA" id="ARBA00023315"/>
    </source>
</evidence>
<keyword evidence="2" id="KW-1003">Cell membrane</keyword>
<organism evidence="7 8">
    <name type="scientific">Leptospirillum ferrodiazotrophum</name>
    <dbReference type="NCBI Taxonomy" id="412449"/>
    <lineage>
        <taxon>Bacteria</taxon>
        <taxon>Pseudomonadati</taxon>
        <taxon>Nitrospirota</taxon>
        <taxon>Nitrospiria</taxon>
        <taxon>Nitrospirales</taxon>
        <taxon>Nitrospiraceae</taxon>
        <taxon>Leptospirillum</taxon>
    </lineage>
</organism>
<proteinExistence type="predicted"/>
<dbReference type="PIRSF" id="PIRSF026649">
    <property type="entry name" value="MsbB"/>
    <property type="match status" value="1"/>
</dbReference>
<dbReference type="CDD" id="cd07984">
    <property type="entry name" value="LPLAT_LABLAT-like"/>
    <property type="match status" value="1"/>
</dbReference>
<evidence type="ECO:0000256" key="3">
    <source>
        <dbReference type="ARBA" id="ARBA00022519"/>
    </source>
</evidence>